<dbReference type="InterPro" id="IPR017972">
    <property type="entry name" value="Cyt_P450_CS"/>
</dbReference>
<evidence type="ECO:0000256" key="1">
    <source>
        <dbReference type="ARBA" id="ARBA00001971"/>
    </source>
</evidence>
<evidence type="ECO:0000313" key="12">
    <source>
        <dbReference type="Proteomes" id="UP000011715"/>
    </source>
</evidence>
<dbReference type="InterPro" id="IPR036396">
    <property type="entry name" value="Cyt_P450_sf"/>
</dbReference>
<reference evidence="10" key="2">
    <citation type="submission" date="2010-05" db="EMBL/GenBank/DDBJ databases">
        <title>The Genome Sequence of Magnaporthe poae strain ATCC 64411.</title>
        <authorList>
            <consortium name="The Broad Institute Genome Sequencing Platform"/>
            <consortium name="Broad Institute Genome Sequencing Center for Infectious Disease"/>
            <person name="Ma L.-J."/>
            <person name="Dead R."/>
            <person name="Young S."/>
            <person name="Zeng Q."/>
            <person name="Koehrsen M."/>
            <person name="Alvarado L."/>
            <person name="Berlin A."/>
            <person name="Chapman S.B."/>
            <person name="Chen Z."/>
            <person name="Freedman E."/>
            <person name="Gellesch M."/>
            <person name="Goldberg J."/>
            <person name="Griggs A."/>
            <person name="Gujja S."/>
            <person name="Heilman E.R."/>
            <person name="Heiman D."/>
            <person name="Hepburn T."/>
            <person name="Howarth C."/>
            <person name="Jen D."/>
            <person name="Larson L."/>
            <person name="Mehta T."/>
            <person name="Neiman D."/>
            <person name="Pearson M."/>
            <person name="Roberts A."/>
            <person name="Saif S."/>
            <person name="Shea T."/>
            <person name="Shenoy N."/>
            <person name="Sisk P."/>
            <person name="Stolte C."/>
            <person name="Sykes S."/>
            <person name="Walk T."/>
            <person name="White J."/>
            <person name="Yandava C."/>
            <person name="Haas B."/>
            <person name="Nusbaum C."/>
            <person name="Birren B."/>
        </authorList>
    </citation>
    <scope>NUCLEOTIDE SEQUENCE</scope>
    <source>
        <strain evidence="10">ATCC 64411</strain>
    </source>
</reference>
<dbReference type="GO" id="GO:0004497">
    <property type="term" value="F:monooxygenase activity"/>
    <property type="evidence" value="ECO:0007669"/>
    <property type="project" value="UniProtKB-KW"/>
</dbReference>
<evidence type="ECO:0000256" key="4">
    <source>
        <dbReference type="ARBA" id="ARBA00022723"/>
    </source>
</evidence>
<accession>A0A0C4E0C1</accession>
<keyword evidence="6 8" id="KW-0408">Iron</keyword>
<sequence length="173" mass="19790">MYRADSAIRESQRVSTFATSLTKRKVVAPEGITNPAEGWHVPQGSYLMLNLDGVQHDGDAYEEPYRYDAFRFSRPREEFDARPAEAKGVDEWLQLKKLGMVTTGDNHLAFGHGRHACPGRFFVAHEMKMMLAHMLLKYDIKPLTDRPKPIWIGQTIVPPLDVKIQIRRRKGTV</sequence>
<reference evidence="12" key="1">
    <citation type="submission" date="2010-05" db="EMBL/GenBank/DDBJ databases">
        <title>The genome sequence of Magnaporthe poae strain ATCC 64411.</title>
        <authorList>
            <person name="Ma L.-J."/>
            <person name="Dead R."/>
            <person name="Young S."/>
            <person name="Zeng Q."/>
            <person name="Koehrsen M."/>
            <person name="Alvarado L."/>
            <person name="Berlin A."/>
            <person name="Chapman S.B."/>
            <person name="Chen Z."/>
            <person name="Freedman E."/>
            <person name="Gellesch M."/>
            <person name="Goldberg J."/>
            <person name="Griggs A."/>
            <person name="Gujja S."/>
            <person name="Heilman E.R."/>
            <person name="Heiman D."/>
            <person name="Hepburn T."/>
            <person name="Howarth C."/>
            <person name="Jen D."/>
            <person name="Larson L."/>
            <person name="Mehta T."/>
            <person name="Neiman D."/>
            <person name="Pearson M."/>
            <person name="Roberts A."/>
            <person name="Saif S."/>
            <person name="Shea T."/>
            <person name="Shenoy N."/>
            <person name="Sisk P."/>
            <person name="Stolte C."/>
            <person name="Sykes S."/>
            <person name="Walk T."/>
            <person name="White J."/>
            <person name="Yandava C."/>
            <person name="Haas B."/>
            <person name="Nusbaum C."/>
            <person name="Birren B."/>
        </authorList>
    </citation>
    <scope>NUCLEOTIDE SEQUENCE [LARGE SCALE GENOMIC DNA]</scope>
    <source>
        <strain evidence="12">ATCC 64411 / 73-15</strain>
    </source>
</reference>
<dbReference type="eggNOG" id="KOG0158">
    <property type="taxonomic scope" value="Eukaryota"/>
</dbReference>
<evidence type="ECO:0000313" key="11">
    <source>
        <dbReference type="EnsemblFungi" id="MAPG_05792T0"/>
    </source>
</evidence>
<keyword evidence="5 9" id="KW-0560">Oxidoreductase</keyword>
<dbReference type="CDD" id="cd11041">
    <property type="entry name" value="CYP503A1-like"/>
    <property type="match status" value="1"/>
</dbReference>
<feature type="binding site" description="axial binding residue" evidence="8">
    <location>
        <position position="117"/>
    </location>
    <ligand>
        <name>heme</name>
        <dbReference type="ChEBI" id="CHEBI:30413"/>
    </ligand>
    <ligandPart>
        <name>Fe</name>
        <dbReference type="ChEBI" id="CHEBI:18248"/>
    </ligandPart>
</feature>
<dbReference type="EMBL" id="ADBL01001384">
    <property type="status" value="NOT_ANNOTATED_CDS"/>
    <property type="molecule type" value="Genomic_DNA"/>
</dbReference>
<dbReference type="SUPFAM" id="SSF48264">
    <property type="entry name" value="Cytochrome P450"/>
    <property type="match status" value="1"/>
</dbReference>
<evidence type="ECO:0000256" key="6">
    <source>
        <dbReference type="ARBA" id="ARBA00023004"/>
    </source>
</evidence>
<evidence type="ECO:0008006" key="13">
    <source>
        <dbReference type="Google" id="ProtNLM"/>
    </source>
</evidence>
<dbReference type="Pfam" id="PF00067">
    <property type="entry name" value="p450"/>
    <property type="match status" value="1"/>
</dbReference>
<dbReference type="Proteomes" id="UP000011715">
    <property type="component" value="Unassembled WGS sequence"/>
</dbReference>
<evidence type="ECO:0000313" key="10">
    <source>
        <dbReference type="EMBL" id="KLU86782.1"/>
    </source>
</evidence>
<protein>
    <recommendedName>
        <fullName evidence="13">Cytochrome P450</fullName>
    </recommendedName>
</protein>
<organism evidence="11 12">
    <name type="scientific">Magnaporthiopsis poae (strain ATCC 64411 / 73-15)</name>
    <name type="common">Kentucky bluegrass fungus</name>
    <name type="synonym">Magnaporthe poae</name>
    <dbReference type="NCBI Taxonomy" id="644358"/>
    <lineage>
        <taxon>Eukaryota</taxon>
        <taxon>Fungi</taxon>
        <taxon>Dikarya</taxon>
        <taxon>Ascomycota</taxon>
        <taxon>Pezizomycotina</taxon>
        <taxon>Sordariomycetes</taxon>
        <taxon>Sordariomycetidae</taxon>
        <taxon>Magnaporthales</taxon>
        <taxon>Magnaporthaceae</taxon>
        <taxon>Magnaporthiopsis</taxon>
    </lineage>
</organism>
<dbReference type="AlphaFoldDB" id="A0A0C4E0C1"/>
<dbReference type="GO" id="GO:0020037">
    <property type="term" value="F:heme binding"/>
    <property type="evidence" value="ECO:0007669"/>
    <property type="project" value="InterPro"/>
</dbReference>
<dbReference type="InterPro" id="IPR002403">
    <property type="entry name" value="Cyt_P450_E_grp-IV"/>
</dbReference>
<evidence type="ECO:0000256" key="7">
    <source>
        <dbReference type="ARBA" id="ARBA00023033"/>
    </source>
</evidence>
<evidence type="ECO:0000256" key="9">
    <source>
        <dbReference type="RuleBase" id="RU000461"/>
    </source>
</evidence>
<dbReference type="VEuPathDB" id="FungiDB:MAPG_05792"/>
<dbReference type="PANTHER" id="PTHR46206">
    <property type="entry name" value="CYTOCHROME P450"/>
    <property type="match status" value="1"/>
</dbReference>
<dbReference type="Gene3D" id="1.10.630.10">
    <property type="entry name" value="Cytochrome P450"/>
    <property type="match status" value="1"/>
</dbReference>
<evidence type="ECO:0000256" key="2">
    <source>
        <dbReference type="ARBA" id="ARBA00010617"/>
    </source>
</evidence>
<keyword evidence="7 9" id="KW-0503">Monooxygenase</keyword>
<evidence type="ECO:0000256" key="3">
    <source>
        <dbReference type="ARBA" id="ARBA00022617"/>
    </source>
</evidence>
<dbReference type="STRING" id="644358.A0A0C4E0C1"/>
<dbReference type="GO" id="GO:0005506">
    <property type="term" value="F:iron ion binding"/>
    <property type="evidence" value="ECO:0007669"/>
    <property type="project" value="InterPro"/>
</dbReference>
<dbReference type="EMBL" id="GL876969">
    <property type="protein sequence ID" value="KLU86782.1"/>
    <property type="molecule type" value="Genomic_DNA"/>
</dbReference>
<dbReference type="OrthoDB" id="1844152at2759"/>
<reference evidence="11" key="5">
    <citation type="submission" date="2015-06" db="UniProtKB">
        <authorList>
            <consortium name="EnsemblFungi"/>
        </authorList>
    </citation>
    <scope>IDENTIFICATION</scope>
    <source>
        <strain evidence="11">ATCC 64411</strain>
    </source>
</reference>
<evidence type="ECO:0000256" key="5">
    <source>
        <dbReference type="ARBA" id="ARBA00023002"/>
    </source>
</evidence>
<reference evidence="11" key="4">
    <citation type="journal article" date="2015" name="G3 (Bethesda)">
        <title>Genome sequences of three phytopathogenic species of the Magnaporthaceae family of fungi.</title>
        <authorList>
            <person name="Okagaki L.H."/>
            <person name="Nunes C.C."/>
            <person name="Sailsbery J."/>
            <person name="Clay B."/>
            <person name="Brown D."/>
            <person name="John T."/>
            <person name="Oh Y."/>
            <person name="Young N."/>
            <person name="Fitzgerald M."/>
            <person name="Haas B.J."/>
            <person name="Zeng Q."/>
            <person name="Young S."/>
            <person name="Adiconis X."/>
            <person name="Fan L."/>
            <person name="Levin J.Z."/>
            <person name="Mitchell T.K."/>
            <person name="Okubara P.A."/>
            <person name="Farman M.L."/>
            <person name="Kohn L.M."/>
            <person name="Birren B."/>
            <person name="Ma L.-J."/>
            <person name="Dean R.A."/>
        </authorList>
    </citation>
    <scope>NUCLEOTIDE SEQUENCE</scope>
    <source>
        <strain evidence="11">ATCC 64411 / 73-15</strain>
    </source>
</reference>
<dbReference type="PRINTS" id="PR00465">
    <property type="entry name" value="EP450IV"/>
</dbReference>
<comment type="cofactor">
    <cofactor evidence="1 8">
        <name>heme</name>
        <dbReference type="ChEBI" id="CHEBI:30413"/>
    </cofactor>
</comment>
<keyword evidence="4 8" id="KW-0479">Metal-binding</keyword>
<evidence type="ECO:0000256" key="8">
    <source>
        <dbReference type="PIRSR" id="PIRSR602403-1"/>
    </source>
</evidence>
<keyword evidence="12" id="KW-1185">Reference proteome</keyword>
<dbReference type="PROSITE" id="PS00086">
    <property type="entry name" value="CYTOCHROME_P450"/>
    <property type="match status" value="1"/>
</dbReference>
<gene>
    <name evidence="10" type="ORF">MAPG_05792</name>
</gene>
<dbReference type="GO" id="GO:0016705">
    <property type="term" value="F:oxidoreductase activity, acting on paired donors, with incorporation or reduction of molecular oxygen"/>
    <property type="evidence" value="ECO:0007669"/>
    <property type="project" value="InterPro"/>
</dbReference>
<dbReference type="PANTHER" id="PTHR46206:SF1">
    <property type="entry name" value="P450, PUTATIVE (EUROFUNG)-RELATED"/>
    <property type="match status" value="1"/>
</dbReference>
<keyword evidence="3 8" id="KW-0349">Heme</keyword>
<comment type="similarity">
    <text evidence="2 9">Belongs to the cytochrome P450 family.</text>
</comment>
<dbReference type="InterPro" id="IPR001128">
    <property type="entry name" value="Cyt_P450"/>
</dbReference>
<name>A0A0C4E0C1_MAGP6</name>
<dbReference type="EnsemblFungi" id="MAPG_05792T0">
    <property type="protein sequence ID" value="MAPG_05792T0"/>
    <property type="gene ID" value="MAPG_05792"/>
</dbReference>
<dbReference type="OMA" id="HIEVPMH"/>
<proteinExistence type="inferred from homology"/>
<reference evidence="10" key="3">
    <citation type="submission" date="2011-03" db="EMBL/GenBank/DDBJ databases">
        <title>Annotation of Magnaporthe poae ATCC 64411.</title>
        <authorList>
            <person name="Ma L.-J."/>
            <person name="Dead R."/>
            <person name="Young S.K."/>
            <person name="Zeng Q."/>
            <person name="Gargeya S."/>
            <person name="Fitzgerald M."/>
            <person name="Haas B."/>
            <person name="Abouelleil A."/>
            <person name="Alvarado L."/>
            <person name="Arachchi H.M."/>
            <person name="Berlin A."/>
            <person name="Brown A."/>
            <person name="Chapman S.B."/>
            <person name="Chen Z."/>
            <person name="Dunbar C."/>
            <person name="Freedman E."/>
            <person name="Gearin G."/>
            <person name="Gellesch M."/>
            <person name="Goldberg J."/>
            <person name="Griggs A."/>
            <person name="Gujja S."/>
            <person name="Heiman D."/>
            <person name="Howarth C."/>
            <person name="Larson L."/>
            <person name="Lui A."/>
            <person name="MacDonald P.J.P."/>
            <person name="Mehta T."/>
            <person name="Montmayeur A."/>
            <person name="Murphy C."/>
            <person name="Neiman D."/>
            <person name="Pearson M."/>
            <person name="Priest M."/>
            <person name="Roberts A."/>
            <person name="Saif S."/>
            <person name="Shea T."/>
            <person name="Shenoy N."/>
            <person name="Sisk P."/>
            <person name="Stolte C."/>
            <person name="Sykes S."/>
            <person name="Yandava C."/>
            <person name="Wortman J."/>
            <person name="Nusbaum C."/>
            <person name="Birren B."/>
        </authorList>
    </citation>
    <scope>NUCLEOTIDE SEQUENCE</scope>
    <source>
        <strain evidence="10">ATCC 64411</strain>
    </source>
</reference>